<proteinExistence type="predicted"/>
<dbReference type="EMBL" id="KN443111">
    <property type="protein sequence ID" value="KHG27964.1"/>
    <property type="molecule type" value="Genomic_DNA"/>
</dbReference>
<keyword evidence="2" id="KW-1185">Reference proteome</keyword>
<name>A0A0B0PU50_GOSAR</name>
<evidence type="ECO:0000313" key="1">
    <source>
        <dbReference type="EMBL" id="KHG27964.1"/>
    </source>
</evidence>
<protein>
    <submittedName>
        <fullName evidence="1">Uncharacterized protein</fullName>
    </submittedName>
</protein>
<gene>
    <name evidence="1" type="ORF">F383_11610</name>
</gene>
<organism evidence="1 2">
    <name type="scientific">Gossypium arboreum</name>
    <name type="common">Tree cotton</name>
    <name type="synonym">Gossypium nanking</name>
    <dbReference type="NCBI Taxonomy" id="29729"/>
    <lineage>
        <taxon>Eukaryota</taxon>
        <taxon>Viridiplantae</taxon>
        <taxon>Streptophyta</taxon>
        <taxon>Embryophyta</taxon>
        <taxon>Tracheophyta</taxon>
        <taxon>Spermatophyta</taxon>
        <taxon>Magnoliopsida</taxon>
        <taxon>eudicotyledons</taxon>
        <taxon>Gunneridae</taxon>
        <taxon>Pentapetalae</taxon>
        <taxon>rosids</taxon>
        <taxon>malvids</taxon>
        <taxon>Malvales</taxon>
        <taxon>Malvaceae</taxon>
        <taxon>Malvoideae</taxon>
        <taxon>Gossypium</taxon>
    </lineage>
</organism>
<sequence>MEIRSIIYSLLPCYLRKIRLVSSTCSPTTSER</sequence>
<dbReference type="Proteomes" id="UP000032142">
    <property type="component" value="Unassembled WGS sequence"/>
</dbReference>
<evidence type="ECO:0000313" key="2">
    <source>
        <dbReference type="Proteomes" id="UP000032142"/>
    </source>
</evidence>
<accession>A0A0B0PU50</accession>
<reference evidence="2" key="1">
    <citation type="submission" date="2014-09" db="EMBL/GenBank/DDBJ databases">
        <authorList>
            <person name="Mudge J."/>
            <person name="Ramaraj T."/>
            <person name="Lindquist I.E."/>
            <person name="Bharti A.K."/>
            <person name="Sundararajan A."/>
            <person name="Cameron C.T."/>
            <person name="Woodward J.E."/>
            <person name="May G.D."/>
            <person name="Brubaker C."/>
            <person name="Broadhvest J."/>
            <person name="Wilkins T.A."/>
        </authorList>
    </citation>
    <scope>NUCLEOTIDE SEQUENCE</scope>
    <source>
        <strain evidence="2">cv. AKA8401</strain>
    </source>
</reference>
<dbReference type="AlphaFoldDB" id="A0A0B0PU50"/>